<dbReference type="AlphaFoldDB" id="A0AAJ6QN31"/>
<comment type="subcellular location">
    <subcellularLocation>
        <location evidence="1">Membrane</location>
        <topology evidence="1">Multi-pass membrane protein</topology>
    </subcellularLocation>
</comment>
<feature type="compositionally biased region" description="Basic and acidic residues" evidence="5">
    <location>
        <begin position="1"/>
        <end position="12"/>
    </location>
</feature>
<feature type="transmembrane region" description="Helical" evidence="6">
    <location>
        <begin position="197"/>
        <end position="218"/>
    </location>
</feature>
<dbReference type="GO" id="GO:0022857">
    <property type="term" value="F:transmembrane transporter activity"/>
    <property type="evidence" value="ECO:0007669"/>
    <property type="project" value="InterPro"/>
</dbReference>
<dbReference type="GO" id="GO:0016020">
    <property type="term" value="C:membrane"/>
    <property type="evidence" value="ECO:0007669"/>
    <property type="project" value="UniProtKB-SubCell"/>
</dbReference>
<evidence type="ECO:0000256" key="3">
    <source>
        <dbReference type="ARBA" id="ARBA00022989"/>
    </source>
</evidence>
<evidence type="ECO:0000256" key="5">
    <source>
        <dbReference type="SAM" id="MobiDB-lite"/>
    </source>
</evidence>
<proteinExistence type="predicted"/>
<feature type="transmembrane region" description="Helical" evidence="6">
    <location>
        <begin position="484"/>
        <end position="506"/>
    </location>
</feature>
<feature type="transmembrane region" description="Helical" evidence="6">
    <location>
        <begin position="323"/>
        <end position="340"/>
    </location>
</feature>
<feature type="transmembrane region" description="Helical" evidence="6">
    <location>
        <begin position="138"/>
        <end position="156"/>
    </location>
</feature>
<dbReference type="InterPro" id="IPR011701">
    <property type="entry name" value="MFS"/>
</dbReference>
<name>A0AAJ6QN31_9ACAR</name>
<accession>A0AAJ6QN31</accession>
<feature type="transmembrane region" description="Helical" evidence="6">
    <location>
        <begin position="163"/>
        <end position="185"/>
    </location>
</feature>
<feature type="transmembrane region" description="Helical" evidence="6">
    <location>
        <begin position="360"/>
        <end position="379"/>
    </location>
</feature>
<gene>
    <name evidence="8" type="primary">LOC100902250</name>
</gene>
<dbReference type="Gene3D" id="1.20.1250.20">
    <property type="entry name" value="MFS general substrate transporter like domains"/>
    <property type="match status" value="1"/>
</dbReference>
<sequence length="519" mass="56753">MDDPSGSHRVGESIELQIRPVTQDKTDDLQSGEEISCDIRKQEPGASEEERAPGAGARLEEYKSKPLFRTYFLEFVMAFYTLGIVIYGIPLSSLMFEKNCLYAAGLNASVCSDLEAQEGHIKNPILGQASFYSTLRDVVQNVPAALAAVIIGNYLTRYGFRTPLLVTLVGGFLTSFCHLLTAFYMPAPLIFNALADLPGSFAGGSIVISTAVYTNIALRVPESLRLFRMTAMSLCMGIPAFIAVSSGATLSAMFGIKVLLSFSAMILTIPTVLVIFFLEDIDTPKENKDDTWREAIWLSLKNGLKTSINAISLERPDRKRTQIIIMMICIATSSIGMQAKSGSLAYAHLKSVLKFKESDYAKYATIAMILGIGCLFPLVALSKKLKLSAPLMVCFGMACTVAKFVMLALTEFSENLFYIQIFVSIPYSLSPLSARSHLTGLVEKSEVSVVMSLSALIEKLVPLLSGPLSTYVFTMTSSYFPGCYYLMIGGAYIIPLGLSLYCAWIIRGNRRKEGACTHL</sequence>
<evidence type="ECO:0000313" key="8">
    <source>
        <dbReference type="RefSeq" id="XP_003738166.1"/>
    </source>
</evidence>
<evidence type="ECO:0000256" key="1">
    <source>
        <dbReference type="ARBA" id="ARBA00004141"/>
    </source>
</evidence>
<evidence type="ECO:0000256" key="6">
    <source>
        <dbReference type="SAM" id="Phobius"/>
    </source>
</evidence>
<protein>
    <submittedName>
        <fullName evidence="8">Uncharacterized protein LOC100902250</fullName>
    </submittedName>
</protein>
<keyword evidence="3 6" id="KW-1133">Transmembrane helix</keyword>
<organism evidence="7 8">
    <name type="scientific">Galendromus occidentalis</name>
    <name type="common">western predatory mite</name>
    <dbReference type="NCBI Taxonomy" id="34638"/>
    <lineage>
        <taxon>Eukaryota</taxon>
        <taxon>Metazoa</taxon>
        <taxon>Ecdysozoa</taxon>
        <taxon>Arthropoda</taxon>
        <taxon>Chelicerata</taxon>
        <taxon>Arachnida</taxon>
        <taxon>Acari</taxon>
        <taxon>Parasitiformes</taxon>
        <taxon>Mesostigmata</taxon>
        <taxon>Gamasina</taxon>
        <taxon>Phytoseioidea</taxon>
        <taxon>Phytoseiidae</taxon>
        <taxon>Typhlodrominae</taxon>
        <taxon>Galendromus</taxon>
    </lineage>
</organism>
<dbReference type="RefSeq" id="XP_003738166.1">
    <property type="nucleotide sequence ID" value="XM_003738118.1"/>
</dbReference>
<dbReference type="GeneID" id="100902250"/>
<dbReference type="Pfam" id="PF07690">
    <property type="entry name" value="MFS_1"/>
    <property type="match status" value="1"/>
</dbReference>
<feature type="compositionally biased region" description="Basic and acidic residues" evidence="5">
    <location>
        <begin position="37"/>
        <end position="55"/>
    </location>
</feature>
<feature type="transmembrane region" description="Helical" evidence="6">
    <location>
        <begin position="230"/>
        <end position="252"/>
    </location>
</feature>
<dbReference type="Proteomes" id="UP000694867">
    <property type="component" value="Unplaced"/>
</dbReference>
<dbReference type="InterPro" id="IPR036259">
    <property type="entry name" value="MFS_trans_sf"/>
</dbReference>
<feature type="region of interest" description="Disordered" evidence="5">
    <location>
        <begin position="1"/>
        <end position="55"/>
    </location>
</feature>
<feature type="transmembrane region" description="Helical" evidence="6">
    <location>
        <begin position="258"/>
        <end position="278"/>
    </location>
</feature>
<keyword evidence="7" id="KW-1185">Reference proteome</keyword>
<evidence type="ECO:0000313" key="7">
    <source>
        <dbReference type="Proteomes" id="UP000694867"/>
    </source>
</evidence>
<dbReference type="PANTHER" id="PTHR23507:SF1">
    <property type="entry name" value="FI18259P1-RELATED"/>
    <property type="match status" value="1"/>
</dbReference>
<evidence type="ECO:0000256" key="2">
    <source>
        <dbReference type="ARBA" id="ARBA00022692"/>
    </source>
</evidence>
<dbReference type="PANTHER" id="PTHR23507">
    <property type="entry name" value="ZGC:174356"/>
    <property type="match status" value="1"/>
</dbReference>
<feature type="transmembrane region" description="Helical" evidence="6">
    <location>
        <begin position="71"/>
        <end position="89"/>
    </location>
</feature>
<evidence type="ECO:0000256" key="4">
    <source>
        <dbReference type="ARBA" id="ARBA00023136"/>
    </source>
</evidence>
<keyword evidence="4 6" id="KW-0472">Membrane</keyword>
<dbReference type="SUPFAM" id="SSF103473">
    <property type="entry name" value="MFS general substrate transporter"/>
    <property type="match status" value="1"/>
</dbReference>
<dbReference type="KEGG" id="goe:100902250"/>
<reference evidence="8" key="1">
    <citation type="submission" date="2025-08" db="UniProtKB">
        <authorList>
            <consortium name="RefSeq"/>
        </authorList>
    </citation>
    <scope>IDENTIFICATION</scope>
</reference>
<keyword evidence="2 6" id="KW-0812">Transmembrane</keyword>
<feature type="transmembrane region" description="Helical" evidence="6">
    <location>
        <begin position="391"/>
        <end position="410"/>
    </location>
</feature>